<dbReference type="AlphaFoldDB" id="A0A1S3AGR8"/>
<name>A0A1S3AGR8_ERIEU</name>
<dbReference type="GO" id="GO:0005524">
    <property type="term" value="F:ATP binding"/>
    <property type="evidence" value="ECO:0007669"/>
    <property type="project" value="UniProtKB-KW"/>
</dbReference>
<feature type="compositionally biased region" description="Pro residues" evidence="11">
    <location>
        <begin position="481"/>
        <end position="493"/>
    </location>
</feature>
<dbReference type="PANTHER" id="PTHR47167">
    <property type="entry name" value="SERINE/THREONINE-PROTEIN KINASE TAO1-LIKE PROTEIN"/>
    <property type="match status" value="1"/>
</dbReference>
<evidence type="ECO:0000256" key="2">
    <source>
        <dbReference type="ARBA" id="ARBA00012513"/>
    </source>
</evidence>
<keyword evidence="12" id="KW-1185">Reference proteome</keyword>
<keyword evidence="7" id="KW-0067">ATP-binding</keyword>
<feature type="compositionally biased region" description="Polar residues" evidence="11">
    <location>
        <begin position="579"/>
        <end position="597"/>
    </location>
</feature>
<comment type="similarity">
    <text evidence="1">Belongs to the protein kinase superfamily. STE Ser/Thr protein kinase family. STE20 subfamily.</text>
</comment>
<dbReference type="Proteomes" id="UP001652624">
    <property type="component" value="Chromosome 15"/>
</dbReference>
<gene>
    <name evidence="13" type="primary">TAOK2</name>
</gene>
<evidence type="ECO:0000313" key="13">
    <source>
        <dbReference type="RefSeq" id="XP_007534739.3"/>
    </source>
</evidence>
<keyword evidence="10" id="KW-0175">Coiled coil</keyword>
<keyword evidence="5" id="KW-0547">Nucleotide-binding</keyword>
<feature type="coiled-coil region" evidence="10">
    <location>
        <begin position="40"/>
        <end position="67"/>
    </location>
</feature>
<sequence>MAQVAQGGAPLQFLPSPLRPPQVSRQIQEHEQDSALREQLSGYKRMRRQHQKQLLALESRLRGEREEHSARLQRELEAQRAGFGAEAEKLSRRHQAIGEKEARAAQAEERKFQQHILGQQKKELAALLEAQKRTYKLRKEQLKEELQENPSTPKREKAEWLLRQKEQLQQCQAEEEAGLLRRQRQYFELQCRQYKRKMLLARHSLDQDLLREDLNKKQTQKDLECALLLRHHEATRELELRQLQAVQRTRAELTRLQHQTELGNQLEYNKRREQELRQKHAAQVRQQPKSLKSKELQIKKQFQETCKIQTRQYKALRAHLLETTPKAQHKSLLKRLKEEQTRKLAILAEQYDQSISEMLSSQALRLDETQEAEFQALRQQLQQELELLNAYQSKIKIRTESQHERELRELEQRVALRRALLEQRVEEELLALQTGRSERIRSLLERQAREIEAFDAESMRLGFSSMALGGIPAEAAAQGYPAPPPAPAWPSRPVPRSGAHWSHGPPPPGMPPPAWRQPSLLAPPGPPNWLGPPAQSGTPRGGALLLLRNSPQPLRRAASGGSGGDNVGPSAAAMPGPLSRSTSVASHILNGSSHFYS</sequence>
<dbReference type="GeneID" id="103123993"/>
<dbReference type="GO" id="GO:0004674">
    <property type="term" value="F:protein serine/threonine kinase activity"/>
    <property type="evidence" value="ECO:0007669"/>
    <property type="project" value="UniProtKB-KW"/>
</dbReference>
<evidence type="ECO:0000256" key="1">
    <source>
        <dbReference type="ARBA" id="ARBA00008874"/>
    </source>
</evidence>
<evidence type="ECO:0000256" key="10">
    <source>
        <dbReference type="SAM" id="Coils"/>
    </source>
</evidence>
<organism evidence="12 13">
    <name type="scientific">Erinaceus europaeus</name>
    <name type="common">Western European hedgehog</name>
    <dbReference type="NCBI Taxonomy" id="9365"/>
    <lineage>
        <taxon>Eukaryota</taxon>
        <taxon>Metazoa</taxon>
        <taxon>Chordata</taxon>
        <taxon>Craniata</taxon>
        <taxon>Vertebrata</taxon>
        <taxon>Euteleostomi</taxon>
        <taxon>Mammalia</taxon>
        <taxon>Eutheria</taxon>
        <taxon>Laurasiatheria</taxon>
        <taxon>Eulipotyphla</taxon>
        <taxon>Erinaceidae</taxon>
        <taxon>Erinaceinae</taxon>
        <taxon>Erinaceus</taxon>
    </lineage>
</organism>
<accession>A0A1S3AGR8</accession>
<dbReference type="EC" id="2.7.11.1" evidence="2"/>
<dbReference type="OrthoDB" id="10016527at2759"/>
<comment type="catalytic activity">
    <reaction evidence="8">
        <text>L-threonyl-[protein] + ATP = O-phospho-L-threonyl-[protein] + ADP + H(+)</text>
        <dbReference type="Rhea" id="RHEA:46608"/>
        <dbReference type="Rhea" id="RHEA-COMP:11060"/>
        <dbReference type="Rhea" id="RHEA-COMP:11605"/>
        <dbReference type="ChEBI" id="CHEBI:15378"/>
        <dbReference type="ChEBI" id="CHEBI:30013"/>
        <dbReference type="ChEBI" id="CHEBI:30616"/>
        <dbReference type="ChEBI" id="CHEBI:61977"/>
        <dbReference type="ChEBI" id="CHEBI:456216"/>
        <dbReference type="EC" id="2.7.11.1"/>
    </reaction>
</comment>
<feature type="region of interest" description="Disordered" evidence="11">
    <location>
        <begin position="1"/>
        <end position="33"/>
    </location>
</feature>
<comment type="catalytic activity">
    <reaction evidence="9">
        <text>L-seryl-[protein] + ATP = O-phospho-L-seryl-[protein] + ADP + H(+)</text>
        <dbReference type="Rhea" id="RHEA:17989"/>
        <dbReference type="Rhea" id="RHEA-COMP:9863"/>
        <dbReference type="Rhea" id="RHEA-COMP:11604"/>
        <dbReference type="ChEBI" id="CHEBI:15378"/>
        <dbReference type="ChEBI" id="CHEBI:29999"/>
        <dbReference type="ChEBI" id="CHEBI:30616"/>
        <dbReference type="ChEBI" id="CHEBI:83421"/>
        <dbReference type="ChEBI" id="CHEBI:456216"/>
        <dbReference type="EC" id="2.7.11.1"/>
    </reaction>
</comment>
<protein>
    <recommendedName>
        <fullName evidence="2">non-specific serine/threonine protein kinase</fullName>
        <ecNumber evidence="2">2.7.11.1</ecNumber>
    </recommendedName>
</protein>
<evidence type="ECO:0000256" key="5">
    <source>
        <dbReference type="ARBA" id="ARBA00022741"/>
    </source>
</evidence>
<evidence type="ECO:0000256" key="4">
    <source>
        <dbReference type="ARBA" id="ARBA00022679"/>
    </source>
</evidence>
<dbReference type="InterPro" id="IPR051234">
    <property type="entry name" value="TAO_STE20_kinase"/>
</dbReference>
<evidence type="ECO:0000256" key="11">
    <source>
        <dbReference type="SAM" id="MobiDB-lite"/>
    </source>
</evidence>
<keyword evidence="3" id="KW-0723">Serine/threonine-protein kinase</keyword>
<dbReference type="InParanoid" id="A0A1S3AGR8"/>
<dbReference type="PANTHER" id="PTHR47167:SF6">
    <property type="entry name" value="SERINE_THREONINE-PROTEIN KINASE TAO2"/>
    <property type="match status" value="1"/>
</dbReference>
<evidence type="ECO:0000256" key="3">
    <source>
        <dbReference type="ARBA" id="ARBA00022527"/>
    </source>
</evidence>
<evidence type="ECO:0000256" key="8">
    <source>
        <dbReference type="ARBA" id="ARBA00047899"/>
    </source>
</evidence>
<feature type="compositionally biased region" description="Pro residues" evidence="11">
    <location>
        <begin position="504"/>
        <end position="530"/>
    </location>
</feature>
<keyword evidence="4" id="KW-0808">Transferase</keyword>
<evidence type="ECO:0000256" key="7">
    <source>
        <dbReference type="ARBA" id="ARBA00022840"/>
    </source>
</evidence>
<dbReference type="eggNOG" id="KOG0577">
    <property type="taxonomic scope" value="Eukaryota"/>
</dbReference>
<proteinExistence type="inferred from homology"/>
<dbReference type="GO" id="GO:0005737">
    <property type="term" value="C:cytoplasm"/>
    <property type="evidence" value="ECO:0007669"/>
    <property type="project" value="TreeGrafter"/>
</dbReference>
<evidence type="ECO:0000256" key="6">
    <source>
        <dbReference type="ARBA" id="ARBA00022777"/>
    </source>
</evidence>
<reference evidence="13" key="1">
    <citation type="submission" date="2025-08" db="UniProtKB">
        <authorList>
            <consortium name="RefSeq"/>
        </authorList>
    </citation>
    <scope>IDENTIFICATION</scope>
</reference>
<keyword evidence="6 13" id="KW-0418">Kinase</keyword>
<dbReference type="RefSeq" id="XP_007534739.3">
    <property type="nucleotide sequence ID" value="XM_007534677.3"/>
</dbReference>
<evidence type="ECO:0000313" key="12">
    <source>
        <dbReference type="Proteomes" id="UP001652624"/>
    </source>
</evidence>
<evidence type="ECO:0000256" key="9">
    <source>
        <dbReference type="ARBA" id="ARBA00048679"/>
    </source>
</evidence>
<feature type="region of interest" description="Disordered" evidence="11">
    <location>
        <begin position="479"/>
        <end position="597"/>
    </location>
</feature>